<proteinExistence type="predicted"/>
<dbReference type="EMBL" id="CP021780">
    <property type="protein sequence ID" value="ASA22628.1"/>
    <property type="molecule type" value="Genomic_DNA"/>
</dbReference>
<reference evidence="1 2" key="1">
    <citation type="submission" date="2017-06" db="EMBL/GenBank/DDBJ databases">
        <title>Complete genome sequence of Paenibacillus donghaensis KCTC 13049T isolated from East Sea sediment, South Korea.</title>
        <authorList>
            <person name="Jung B.K."/>
            <person name="Hong S.-J."/>
            <person name="Shin J.-H."/>
        </authorList>
    </citation>
    <scope>NUCLEOTIDE SEQUENCE [LARGE SCALE GENOMIC DNA]</scope>
    <source>
        <strain evidence="1 2">KCTC 13049</strain>
    </source>
</reference>
<dbReference type="OrthoDB" id="2987080at2"/>
<evidence type="ECO:0008006" key="3">
    <source>
        <dbReference type="Google" id="ProtNLM"/>
    </source>
</evidence>
<dbReference type="PANTHER" id="PTHR34817">
    <property type="entry name" value="NUCLEOTIDYLTRANSFERASE"/>
    <property type="match status" value="1"/>
</dbReference>
<organism evidence="1 2">
    <name type="scientific">Paenibacillus donghaensis</name>
    <dbReference type="NCBI Taxonomy" id="414771"/>
    <lineage>
        <taxon>Bacteria</taxon>
        <taxon>Bacillati</taxon>
        <taxon>Bacillota</taxon>
        <taxon>Bacilli</taxon>
        <taxon>Bacillales</taxon>
        <taxon>Paenibacillaceae</taxon>
        <taxon>Paenibacillus</taxon>
    </lineage>
</organism>
<dbReference type="PANTHER" id="PTHR34817:SF1">
    <property type="entry name" value="NUCLEOTIDYLTRANSFERASE"/>
    <property type="match status" value="1"/>
</dbReference>
<dbReference type="KEGG" id="pdh:B9T62_18650"/>
<name>A0A2Z2KTB9_9BACL</name>
<dbReference type="Pfam" id="PF10127">
    <property type="entry name" value="RlaP"/>
    <property type="match status" value="1"/>
</dbReference>
<accession>A0A2Z2KTB9</accession>
<sequence length="243" mass="28641">MKIHNREAVFKAVSGSRNRNLDDENSDRDVKFFVLPTFDDLYSGSLYKNFQTSDAEDIEIHDVRKLEKLLTNSNLTFLELLYSVEVDTFGYLETKQLLEIRDRIATINLRSLFNSCYGMYRGQMKDLTNPNSELQRNLIAKYGYNTKKAMMSLHFLSFLIKFYVSEFKDFKGAITYEGASRDHMFRIKRGECSLEEFREIADFNEKIALDLEGKYYEVPFNEETNYQLKTILHKLVKNHLKTF</sequence>
<dbReference type="Proteomes" id="UP000249890">
    <property type="component" value="Chromosome"/>
</dbReference>
<protein>
    <recommendedName>
        <fullName evidence="3">Nucleotidyltransferase</fullName>
    </recommendedName>
</protein>
<evidence type="ECO:0000313" key="2">
    <source>
        <dbReference type="Proteomes" id="UP000249890"/>
    </source>
</evidence>
<evidence type="ECO:0000313" key="1">
    <source>
        <dbReference type="EMBL" id="ASA22628.1"/>
    </source>
</evidence>
<keyword evidence="2" id="KW-1185">Reference proteome</keyword>
<dbReference type="InterPro" id="IPR018775">
    <property type="entry name" value="RlaP"/>
</dbReference>
<dbReference type="AlphaFoldDB" id="A0A2Z2KTB9"/>
<dbReference type="RefSeq" id="WP_087916626.1">
    <property type="nucleotide sequence ID" value="NZ_CP021780.1"/>
</dbReference>
<gene>
    <name evidence="1" type="ORF">B9T62_18650</name>
</gene>